<organism evidence="11 12">
    <name type="scientific">Plasticicumulans lactativorans</name>
    <dbReference type="NCBI Taxonomy" id="1133106"/>
    <lineage>
        <taxon>Bacteria</taxon>
        <taxon>Pseudomonadati</taxon>
        <taxon>Pseudomonadota</taxon>
        <taxon>Gammaproteobacteria</taxon>
        <taxon>Candidatus Competibacteraceae</taxon>
        <taxon>Plasticicumulans</taxon>
    </lineage>
</organism>
<feature type="domain" description="Tetrapyrrole biosynthesis uroporphyrinogen III synthase" evidence="10">
    <location>
        <begin position="23"/>
        <end position="233"/>
    </location>
</feature>
<reference evidence="11 12" key="1">
    <citation type="submission" date="2019-03" db="EMBL/GenBank/DDBJ databases">
        <title>Genomic Encyclopedia of Type Strains, Phase IV (KMG-IV): sequencing the most valuable type-strain genomes for metagenomic binning, comparative biology and taxonomic classification.</title>
        <authorList>
            <person name="Goeker M."/>
        </authorList>
    </citation>
    <scope>NUCLEOTIDE SEQUENCE [LARGE SCALE GENOMIC DNA]</scope>
    <source>
        <strain evidence="11 12">DSM 25287</strain>
    </source>
</reference>
<comment type="caution">
    <text evidence="11">The sequence shown here is derived from an EMBL/GenBank/DDBJ whole genome shotgun (WGS) entry which is preliminary data.</text>
</comment>
<dbReference type="OrthoDB" id="9787650at2"/>
<evidence type="ECO:0000256" key="6">
    <source>
        <dbReference type="ARBA" id="ARBA00037589"/>
    </source>
</evidence>
<dbReference type="CDD" id="cd06578">
    <property type="entry name" value="HemD"/>
    <property type="match status" value="1"/>
</dbReference>
<dbReference type="GO" id="GO:0006780">
    <property type="term" value="P:uroporphyrinogen III biosynthetic process"/>
    <property type="evidence" value="ECO:0007669"/>
    <property type="project" value="UniProtKB-UniRule"/>
</dbReference>
<dbReference type="Gene3D" id="3.40.50.10090">
    <property type="match status" value="2"/>
</dbReference>
<dbReference type="PANTHER" id="PTHR38042">
    <property type="entry name" value="UROPORPHYRINOGEN-III SYNTHASE, CHLOROPLASTIC"/>
    <property type="match status" value="1"/>
</dbReference>
<gene>
    <name evidence="11" type="ORF">EV699_107120</name>
</gene>
<name>A0A4R2LFM0_9GAMM</name>
<evidence type="ECO:0000256" key="8">
    <source>
        <dbReference type="ARBA" id="ARBA00048617"/>
    </source>
</evidence>
<evidence type="ECO:0000256" key="7">
    <source>
        <dbReference type="ARBA" id="ARBA00040167"/>
    </source>
</evidence>
<evidence type="ECO:0000313" key="12">
    <source>
        <dbReference type="Proteomes" id="UP000295765"/>
    </source>
</evidence>
<evidence type="ECO:0000256" key="5">
    <source>
        <dbReference type="ARBA" id="ARBA00023244"/>
    </source>
</evidence>
<dbReference type="GO" id="GO:0004852">
    <property type="term" value="F:uroporphyrinogen-III synthase activity"/>
    <property type="evidence" value="ECO:0007669"/>
    <property type="project" value="UniProtKB-UniRule"/>
</dbReference>
<dbReference type="SUPFAM" id="SSF69618">
    <property type="entry name" value="HemD-like"/>
    <property type="match status" value="1"/>
</dbReference>
<keyword evidence="12" id="KW-1185">Reference proteome</keyword>
<comment type="similarity">
    <text evidence="2 9">Belongs to the uroporphyrinogen-III synthase family.</text>
</comment>
<comment type="function">
    <text evidence="6 9">Catalyzes cyclization of the linear tetrapyrrole, hydroxymethylbilane, to the macrocyclic uroporphyrinogen III.</text>
</comment>
<evidence type="ECO:0000256" key="4">
    <source>
        <dbReference type="ARBA" id="ARBA00023239"/>
    </source>
</evidence>
<comment type="catalytic activity">
    <reaction evidence="8 9">
        <text>hydroxymethylbilane = uroporphyrinogen III + H2O</text>
        <dbReference type="Rhea" id="RHEA:18965"/>
        <dbReference type="ChEBI" id="CHEBI:15377"/>
        <dbReference type="ChEBI" id="CHEBI:57308"/>
        <dbReference type="ChEBI" id="CHEBI:57845"/>
        <dbReference type="EC" id="4.2.1.75"/>
    </reaction>
</comment>
<sequence length="266" mass="27025">MSDLAGLGVLVTRPAAQAEGLCRRIEAAGGRALRFPTLAILPPHDPAALAAALARLPACSLAVFTSANAVAAVARWCAGHGGWPAGVRVAAIGKGTARALAAAGIAVDLQPAHGERSEDLLALPALATCAGTRVLLIKGEGGRELLAATLAARGAEVHVACAYRRALPDADPAPLHAWLRAGAVDVVLATSNEALANLFALLDTAGRESARDLRPLVVGARGARLARELGFRPPPLLAGEAGDEAIVAALLAWRATQTPITPRGPQ</sequence>
<dbReference type="EMBL" id="SLWY01000007">
    <property type="protein sequence ID" value="TCO81727.1"/>
    <property type="molecule type" value="Genomic_DNA"/>
</dbReference>
<evidence type="ECO:0000313" key="11">
    <source>
        <dbReference type="EMBL" id="TCO81727.1"/>
    </source>
</evidence>
<keyword evidence="4 9" id="KW-0456">Lyase</keyword>
<dbReference type="InterPro" id="IPR003754">
    <property type="entry name" value="4pyrrol_synth_uPrphyn_synth"/>
</dbReference>
<dbReference type="InterPro" id="IPR036108">
    <property type="entry name" value="4pyrrol_syn_uPrphyn_synt_sf"/>
</dbReference>
<dbReference type="EC" id="4.2.1.75" evidence="3 9"/>
<dbReference type="Pfam" id="PF02602">
    <property type="entry name" value="HEM4"/>
    <property type="match status" value="1"/>
</dbReference>
<dbReference type="GO" id="GO:0006782">
    <property type="term" value="P:protoporphyrinogen IX biosynthetic process"/>
    <property type="evidence" value="ECO:0007669"/>
    <property type="project" value="UniProtKB-UniRule"/>
</dbReference>
<evidence type="ECO:0000256" key="9">
    <source>
        <dbReference type="RuleBase" id="RU366031"/>
    </source>
</evidence>
<dbReference type="InterPro" id="IPR039793">
    <property type="entry name" value="UROS/Hem4"/>
</dbReference>
<evidence type="ECO:0000256" key="3">
    <source>
        <dbReference type="ARBA" id="ARBA00013109"/>
    </source>
</evidence>
<accession>A0A4R2LFM0</accession>
<comment type="pathway">
    <text evidence="1 9">Porphyrin-containing compound metabolism; protoporphyrin-IX biosynthesis; coproporphyrinogen-III from 5-aminolevulinate: step 3/4.</text>
</comment>
<protein>
    <recommendedName>
        <fullName evidence="7 9">Uroporphyrinogen-III synthase</fullName>
        <ecNumber evidence="3 9">4.2.1.75</ecNumber>
    </recommendedName>
</protein>
<proteinExistence type="inferred from homology"/>
<keyword evidence="5 9" id="KW-0627">Porphyrin biosynthesis</keyword>
<dbReference type="AlphaFoldDB" id="A0A4R2LFM0"/>
<evidence type="ECO:0000256" key="2">
    <source>
        <dbReference type="ARBA" id="ARBA00008133"/>
    </source>
</evidence>
<evidence type="ECO:0000256" key="1">
    <source>
        <dbReference type="ARBA" id="ARBA00004772"/>
    </source>
</evidence>
<dbReference type="PANTHER" id="PTHR38042:SF1">
    <property type="entry name" value="UROPORPHYRINOGEN-III SYNTHASE, CHLOROPLASTIC"/>
    <property type="match status" value="1"/>
</dbReference>
<dbReference type="Proteomes" id="UP000295765">
    <property type="component" value="Unassembled WGS sequence"/>
</dbReference>
<dbReference type="RefSeq" id="WP_132540891.1">
    <property type="nucleotide sequence ID" value="NZ_SLWY01000007.1"/>
</dbReference>
<dbReference type="UniPathway" id="UPA00251">
    <property type="reaction ID" value="UER00320"/>
</dbReference>
<evidence type="ECO:0000259" key="10">
    <source>
        <dbReference type="Pfam" id="PF02602"/>
    </source>
</evidence>